<dbReference type="Pfam" id="PF01740">
    <property type="entry name" value="STAS"/>
    <property type="match status" value="1"/>
</dbReference>
<dbReference type="InterPro" id="IPR036513">
    <property type="entry name" value="STAS_dom_sf"/>
</dbReference>
<evidence type="ECO:0000313" key="3">
    <source>
        <dbReference type="Proteomes" id="UP000226525"/>
    </source>
</evidence>
<accession>A0A2D6YKL6</accession>
<name>A0A2D6YKL6_9DELT</name>
<dbReference type="AlphaFoldDB" id="A0A2D6YKL6"/>
<dbReference type="InterPro" id="IPR002645">
    <property type="entry name" value="STAS_dom"/>
</dbReference>
<feature type="domain" description="STAS" evidence="1">
    <location>
        <begin position="1"/>
        <end position="64"/>
    </location>
</feature>
<evidence type="ECO:0000259" key="1">
    <source>
        <dbReference type="PROSITE" id="PS50801"/>
    </source>
</evidence>
<comment type="caution">
    <text evidence="2">The sequence shown here is derived from an EMBL/GenBank/DDBJ whole genome shotgun (WGS) entry which is preliminary data.</text>
</comment>
<protein>
    <recommendedName>
        <fullName evidence="1">STAS domain-containing protein</fullName>
    </recommendedName>
</protein>
<evidence type="ECO:0000313" key="2">
    <source>
        <dbReference type="EMBL" id="MAH63746.1"/>
    </source>
</evidence>
<dbReference type="PROSITE" id="PS50801">
    <property type="entry name" value="STAS"/>
    <property type="match status" value="1"/>
</dbReference>
<dbReference type="EMBL" id="NZEX01000111">
    <property type="protein sequence ID" value="MAH63746.1"/>
    <property type="molecule type" value="Genomic_DNA"/>
</dbReference>
<organism evidence="2 3">
    <name type="scientific">SAR324 cluster bacterium</name>
    <dbReference type="NCBI Taxonomy" id="2024889"/>
    <lineage>
        <taxon>Bacteria</taxon>
        <taxon>Deltaproteobacteria</taxon>
        <taxon>SAR324 cluster</taxon>
    </lineage>
</organism>
<dbReference type="Gene3D" id="3.30.750.24">
    <property type="entry name" value="STAS domain"/>
    <property type="match status" value="1"/>
</dbReference>
<reference evidence="3" key="1">
    <citation type="submission" date="2017-09" db="EMBL/GenBank/DDBJ databases">
        <title>The Reconstruction of 2,631 Draft Metagenome-Assembled Genomes from the Global Oceans.</title>
        <authorList>
            <person name="Tully B.J."/>
            <person name="Graham E.D."/>
            <person name="Heidelberg J.F."/>
        </authorList>
    </citation>
    <scope>NUCLEOTIDE SEQUENCE [LARGE SCALE GENOMIC DNA]</scope>
</reference>
<dbReference type="SUPFAM" id="SSF52091">
    <property type="entry name" value="SpoIIaa-like"/>
    <property type="match status" value="1"/>
</dbReference>
<sequence>MIDEPLEKNIVNQLREILTKIPEPPESLTIDLTKSPLIDTAGIQLLIAMREFMSSKDRELKILLNKDLEEILDWCGVGWVASENKG</sequence>
<dbReference type="Proteomes" id="UP000226525">
    <property type="component" value="Unassembled WGS sequence"/>
</dbReference>
<proteinExistence type="predicted"/>
<gene>
    <name evidence="2" type="ORF">CMN54_09940</name>
</gene>